<dbReference type="AlphaFoldDB" id="E4XBW0"/>
<gene>
    <name evidence="1" type="ORF">GSOID_T00006617001</name>
</gene>
<name>E4XBW0_OIKDI</name>
<dbReference type="EMBL" id="FN653034">
    <property type="protein sequence ID" value="CBY09085.1"/>
    <property type="molecule type" value="Genomic_DNA"/>
</dbReference>
<dbReference type="Proteomes" id="UP000001307">
    <property type="component" value="Unassembled WGS sequence"/>
</dbReference>
<sequence>MQVTSCILRPRESPLAPLSDAQSRIMFDLVRFYEIVSPPGSAALRAENAAWLEMVTRRYSILEMSNFWKQSKDIFQNFALAKIFTRKKSDVDYDPGRDAKKTAKRSESRFFRLPKSKKREKIVSEEEGLCESPEIATTLRKTSRELHKKLEATGYSTLERIKFKNARKRSRSVESVVSKDSNEKCIVSRKRPATGMFKFARTLGDIPSVVSSSANDLYENVTPRNLVSRTSTTRLKIIRKNELSLAISKFATKRRSTTRIDEDAELFNPCPLKKMSNTSLSCQHLNCSYASTDGGVSSGGATTGGGDSPSLLRAFSMLSLDDGIHMSIYREETTAEPSTETII</sequence>
<accession>E4XBW0</accession>
<evidence type="ECO:0000313" key="1">
    <source>
        <dbReference type="EMBL" id="CBY09085.1"/>
    </source>
</evidence>
<reference evidence="1" key="1">
    <citation type="journal article" date="2010" name="Science">
        <title>Plasticity of animal genome architecture unmasked by rapid evolution of a pelagic tunicate.</title>
        <authorList>
            <person name="Denoeud F."/>
            <person name="Henriet S."/>
            <person name="Mungpakdee S."/>
            <person name="Aury J.M."/>
            <person name="Da Silva C."/>
            <person name="Brinkmann H."/>
            <person name="Mikhaleva J."/>
            <person name="Olsen L.C."/>
            <person name="Jubin C."/>
            <person name="Canestro C."/>
            <person name="Bouquet J.M."/>
            <person name="Danks G."/>
            <person name="Poulain J."/>
            <person name="Campsteijn C."/>
            <person name="Adamski M."/>
            <person name="Cross I."/>
            <person name="Yadetie F."/>
            <person name="Muffato M."/>
            <person name="Louis A."/>
            <person name="Butcher S."/>
            <person name="Tsagkogeorga G."/>
            <person name="Konrad A."/>
            <person name="Singh S."/>
            <person name="Jensen M.F."/>
            <person name="Cong E.H."/>
            <person name="Eikeseth-Otteraa H."/>
            <person name="Noel B."/>
            <person name="Anthouard V."/>
            <person name="Porcel B.M."/>
            <person name="Kachouri-Lafond R."/>
            <person name="Nishino A."/>
            <person name="Ugolini M."/>
            <person name="Chourrout P."/>
            <person name="Nishida H."/>
            <person name="Aasland R."/>
            <person name="Huzurbazar S."/>
            <person name="Westhof E."/>
            <person name="Delsuc F."/>
            <person name="Lehrach H."/>
            <person name="Reinhardt R."/>
            <person name="Weissenbach J."/>
            <person name="Roy S.W."/>
            <person name="Artiguenave F."/>
            <person name="Postlethwait J.H."/>
            <person name="Manak J.R."/>
            <person name="Thompson E.M."/>
            <person name="Jaillon O."/>
            <person name="Du Pasquier L."/>
            <person name="Boudinot P."/>
            <person name="Liberles D.A."/>
            <person name="Volff J.N."/>
            <person name="Philippe H."/>
            <person name="Lenhard B."/>
            <person name="Roest Crollius H."/>
            <person name="Wincker P."/>
            <person name="Chourrout D."/>
        </authorList>
    </citation>
    <scope>NUCLEOTIDE SEQUENCE [LARGE SCALE GENOMIC DNA]</scope>
</reference>
<proteinExistence type="predicted"/>
<organism evidence="1">
    <name type="scientific">Oikopleura dioica</name>
    <name type="common">Tunicate</name>
    <dbReference type="NCBI Taxonomy" id="34765"/>
    <lineage>
        <taxon>Eukaryota</taxon>
        <taxon>Metazoa</taxon>
        <taxon>Chordata</taxon>
        <taxon>Tunicata</taxon>
        <taxon>Appendicularia</taxon>
        <taxon>Copelata</taxon>
        <taxon>Oikopleuridae</taxon>
        <taxon>Oikopleura</taxon>
    </lineage>
</organism>
<keyword evidence="2" id="KW-1185">Reference proteome</keyword>
<protein>
    <submittedName>
        <fullName evidence="1">Uncharacterized protein</fullName>
    </submittedName>
</protein>
<evidence type="ECO:0000313" key="2">
    <source>
        <dbReference type="Proteomes" id="UP000001307"/>
    </source>
</evidence>
<dbReference type="InParanoid" id="E4XBW0"/>